<sequence length="247" mass="26409">MTEEQLTTPQVGSKLRHQILRMPAAVKEATGISIYGRVIRSLIFSTDLAIIKNCDADAVFAVYPFTPQQAISRAIIEAADVPVFCGCGGGTTKGVRTVSLAKDVESQGALAVVLNAPITNLNLRTVTQNIDIPTVITVVSPDTDIDARIRNGAAMINVAGGKNTAAIVAKIRQNHPNLPIIASGGKTEESIQETIKAGANAITYTPPTSAELFSSMMDTYRDPAVKQKLGISIPRRIQNNLKKHLHK</sequence>
<organism evidence="1 2">
    <name type="scientific">Limosilactobacillus coleohominis 101-4-CHN</name>
    <dbReference type="NCBI Taxonomy" id="575594"/>
    <lineage>
        <taxon>Bacteria</taxon>
        <taxon>Bacillati</taxon>
        <taxon>Bacillota</taxon>
        <taxon>Bacilli</taxon>
        <taxon>Lactobacillales</taxon>
        <taxon>Lactobacillaceae</taxon>
        <taxon>Limosilactobacillus</taxon>
    </lineage>
</organism>
<evidence type="ECO:0000313" key="1">
    <source>
        <dbReference type="EMBL" id="EEU29714.1"/>
    </source>
</evidence>
<dbReference type="HOGENOM" id="CLU_082733_0_0_9"/>
<dbReference type="InterPro" id="IPR013785">
    <property type="entry name" value="Aldolase_TIM"/>
</dbReference>
<dbReference type="STRING" id="575594.HMPREF0501_01508"/>
<dbReference type="eggNOG" id="COG1304">
    <property type="taxonomic scope" value="Bacteria"/>
</dbReference>
<reference evidence="1 2" key="1">
    <citation type="submission" date="2009-06" db="EMBL/GenBank/DDBJ databases">
        <title>The Genome Sequence of Lactobacillus coleohominis strain 101-4-CHN.</title>
        <authorList>
            <consortium name="The Broad Institute Genome Sequencing Platform"/>
            <person name="Ward D."/>
            <person name="Young S.K."/>
            <person name="Zeng Q."/>
            <person name="Koehrsen M."/>
            <person name="Alvarado L."/>
            <person name="Berlin A."/>
            <person name="Borenstein D."/>
            <person name="Chen Z."/>
            <person name="Engels R."/>
            <person name="Freedman E."/>
            <person name="Gellesch M."/>
            <person name="Goldberg J."/>
            <person name="Griggs A."/>
            <person name="Gujja S."/>
            <person name="Heiman D."/>
            <person name="Hepburn T."/>
            <person name="Howarth C."/>
            <person name="Jen D."/>
            <person name="Larson L."/>
            <person name="Lewis B."/>
            <person name="Mehta T."/>
            <person name="Park D."/>
            <person name="Pearson M."/>
            <person name="Roberts A."/>
            <person name="Saif S."/>
            <person name="Shea T."/>
            <person name="Shenoy N."/>
            <person name="Sisk P."/>
            <person name="Stolte C."/>
            <person name="Sykes S."/>
            <person name="Walk T."/>
            <person name="White J."/>
            <person name="Yandava C."/>
            <person name="Liu Y."/>
            <person name="Xu Q."/>
            <person name="Lander E."/>
            <person name="Nusbaum C."/>
            <person name="Galagan J."/>
            <person name="Birren B."/>
        </authorList>
    </citation>
    <scope>NUCLEOTIDE SEQUENCE [LARGE SCALE GENOMIC DNA]</scope>
    <source>
        <strain evidence="1 2">101-4-CHN</strain>
    </source>
</reference>
<keyword evidence="2" id="KW-1185">Reference proteome</keyword>
<dbReference type="AlphaFoldDB" id="C7XXG3"/>
<gene>
    <name evidence="1" type="ORF">HMPREF0501_01508</name>
</gene>
<accession>C7XXG3</accession>
<proteinExistence type="predicted"/>
<dbReference type="Gene3D" id="3.20.20.70">
    <property type="entry name" value="Aldolase class I"/>
    <property type="match status" value="1"/>
</dbReference>
<dbReference type="RefSeq" id="WP_006917448.1">
    <property type="nucleotide sequence ID" value="NZ_GG698806.1"/>
</dbReference>
<dbReference type="Proteomes" id="UP000003987">
    <property type="component" value="Unassembled WGS sequence"/>
</dbReference>
<protein>
    <recommendedName>
        <fullName evidence="3">Hydrolase</fullName>
    </recommendedName>
</protein>
<evidence type="ECO:0008006" key="3">
    <source>
        <dbReference type="Google" id="ProtNLM"/>
    </source>
</evidence>
<dbReference type="EMBL" id="GG698806">
    <property type="protein sequence ID" value="EEU29714.1"/>
    <property type="molecule type" value="Genomic_DNA"/>
</dbReference>
<dbReference type="SUPFAM" id="SSF51412">
    <property type="entry name" value="Inosine monophosphate dehydrogenase (IMPDH)"/>
    <property type="match status" value="1"/>
</dbReference>
<evidence type="ECO:0000313" key="2">
    <source>
        <dbReference type="Proteomes" id="UP000003987"/>
    </source>
</evidence>
<name>C7XXG3_9LACO</name>